<gene>
    <name evidence="4" type="ORF">CAMP_LOCUS15384</name>
</gene>
<dbReference type="OrthoDB" id="5839298at2759"/>
<evidence type="ECO:0000313" key="5">
    <source>
        <dbReference type="Proteomes" id="UP001152747"/>
    </source>
</evidence>
<evidence type="ECO:0000256" key="1">
    <source>
        <dbReference type="SAM" id="MobiDB-lite"/>
    </source>
</evidence>
<feature type="region of interest" description="Disordered" evidence="1">
    <location>
        <begin position="92"/>
        <end position="122"/>
    </location>
</feature>
<dbReference type="Proteomes" id="UP001152747">
    <property type="component" value="Unassembled WGS sequence"/>
</dbReference>
<dbReference type="AlphaFoldDB" id="A0A9P1IX00"/>
<feature type="signal peptide" evidence="2">
    <location>
        <begin position="1"/>
        <end position="20"/>
    </location>
</feature>
<reference evidence="4" key="1">
    <citation type="submission" date="2022-11" db="EMBL/GenBank/DDBJ databases">
        <authorList>
            <person name="Kikuchi T."/>
        </authorList>
    </citation>
    <scope>NUCLEOTIDE SEQUENCE</scope>
    <source>
        <strain evidence="4">PS1010</strain>
    </source>
</reference>
<dbReference type="PANTHER" id="PTHR23261">
    <property type="entry name" value="GROUNDHOG-RELATED"/>
    <property type="match status" value="1"/>
</dbReference>
<feature type="domain" description="Ground-like" evidence="3">
    <location>
        <begin position="223"/>
        <end position="292"/>
    </location>
</feature>
<accession>A0A9P1IX00</accession>
<evidence type="ECO:0000256" key="2">
    <source>
        <dbReference type="SAM" id="SignalP"/>
    </source>
</evidence>
<keyword evidence="2" id="KW-0732">Signal</keyword>
<dbReference type="PANTHER" id="PTHR23261:SF79">
    <property type="entry name" value="GROUND-LIKE DOMAIN-CONTAINING PROTEIN"/>
    <property type="match status" value="1"/>
</dbReference>
<organism evidence="4 5">
    <name type="scientific">Caenorhabditis angaria</name>
    <dbReference type="NCBI Taxonomy" id="860376"/>
    <lineage>
        <taxon>Eukaryota</taxon>
        <taxon>Metazoa</taxon>
        <taxon>Ecdysozoa</taxon>
        <taxon>Nematoda</taxon>
        <taxon>Chromadorea</taxon>
        <taxon>Rhabditida</taxon>
        <taxon>Rhabditina</taxon>
        <taxon>Rhabditomorpha</taxon>
        <taxon>Rhabditoidea</taxon>
        <taxon>Rhabditidae</taxon>
        <taxon>Peloderinae</taxon>
        <taxon>Caenorhabditis</taxon>
    </lineage>
</organism>
<dbReference type="EMBL" id="CANHGI010000005">
    <property type="protein sequence ID" value="CAI5452747.1"/>
    <property type="molecule type" value="Genomic_DNA"/>
</dbReference>
<proteinExistence type="predicted"/>
<sequence length="298" mass="32642">MITRRIIFVTFLIFLNGVLASPPMCHCPNGQIGMQCPSPINLNCPPSAPCPSPPPCNMFGNFPTLPTLPPHNFQTLAPFTLAPVNGQTYATLPPAIPPPANGQETLLGINNQPPPPPPPVQYDQQQVQYNQQVSASQQYAEAPQAVQATQPPVFIQDAVTTTFRPATLPSETYVELENPETAPNARPPPVLQNVVDHVFESEPNQGYRRPGGVVRRQVPPLNEKCNDDRLRRIIEENVDDNPSTSKRKIQKAAADEIGGLFDVICSAHDFSYLANTQLFCESGNDDVTCFAFLHSLIQ</sequence>
<protein>
    <recommendedName>
        <fullName evidence="3">Ground-like domain-containing protein</fullName>
    </recommendedName>
</protein>
<dbReference type="InterPro" id="IPR007284">
    <property type="entry name" value="Ground-like_dom"/>
</dbReference>
<evidence type="ECO:0000259" key="3">
    <source>
        <dbReference type="Pfam" id="PF04155"/>
    </source>
</evidence>
<name>A0A9P1IX00_9PELO</name>
<feature type="chain" id="PRO_5040183281" description="Ground-like domain-containing protein" evidence="2">
    <location>
        <begin position="21"/>
        <end position="298"/>
    </location>
</feature>
<dbReference type="Pfam" id="PF04155">
    <property type="entry name" value="Ground-like"/>
    <property type="match status" value="1"/>
</dbReference>
<dbReference type="InterPro" id="IPR052886">
    <property type="entry name" value="LCS_TC/CRSF"/>
</dbReference>
<evidence type="ECO:0000313" key="4">
    <source>
        <dbReference type="EMBL" id="CAI5452747.1"/>
    </source>
</evidence>
<keyword evidence="5" id="KW-1185">Reference proteome</keyword>
<comment type="caution">
    <text evidence="4">The sequence shown here is derived from an EMBL/GenBank/DDBJ whole genome shotgun (WGS) entry which is preliminary data.</text>
</comment>